<keyword evidence="2" id="KW-0812">Transmembrane</keyword>
<dbReference type="AlphaFoldDB" id="A0A8J6LGZ4"/>
<evidence type="ECO:0000256" key="1">
    <source>
        <dbReference type="SAM" id="MobiDB-lite"/>
    </source>
</evidence>
<reference evidence="3" key="1">
    <citation type="journal article" date="2020" name="J Insects Food Feed">
        <title>The yellow mealworm (Tenebrio molitor) genome: a resource for the emerging insects as food and feed industry.</title>
        <authorList>
            <person name="Eriksson T."/>
            <person name="Andere A."/>
            <person name="Kelstrup H."/>
            <person name="Emery V."/>
            <person name="Picard C."/>
        </authorList>
    </citation>
    <scope>NUCLEOTIDE SEQUENCE</scope>
    <source>
        <strain evidence="3">Stoneville</strain>
        <tissue evidence="3">Whole head</tissue>
    </source>
</reference>
<feature type="compositionally biased region" description="Basic and acidic residues" evidence="1">
    <location>
        <begin position="168"/>
        <end position="180"/>
    </location>
</feature>
<reference evidence="3" key="2">
    <citation type="submission" date="2021-08" db="EMBL/GenBank/DDBJ databases">
        <authorList>
            <person name="Eriksson T."/>
        </authorList>
    </citation>
    <scope>NUCLEOTIDE SEQUENCE</scope>
    <source>
        <strain evidence="3">Stoneville</strain>
        <tissue evidence="3">Whole head</tissue>
    </source>
</reference>
<keyword evidence="2" id="KW-1133">Transmembrane helix</keyword>
<evidence type="ECO:0000313" key="4">
    <source>
        <dbReference type="Proteomes" id="UP000719412"/>
    </source>
</evidence>
<feature type="transmembrane region" description="Helical" evidence="2">
    <location>
        <begin position="79"/>
        <end position="102"/>
    </location>
</feature>
<proteinExistence type="predicted"/>
<keyword evidence="4" id="KW-1185">Reference proteome</keyword>
<gene>
    <name evidence="3" type="ORF">GEV33_000422</name>
</gene>
<dbReference type="EMBL" id="JABDTM020002695">
    <property type="protein sequence ID" value="KAH0822369.1"/>
    <property type="molecule type" value="Genomic_DNA"/>
</dbReference>
<evidence type="ECO:0000313" key="3">
    <source>
        <dbReference type="EMBL" id="KAH0822369.1"/>
    </source>
</evidence>
<feature type="region of interest" description="Disordered" evidence="1">
    <location>
        <begin position="168"/>
        <end position="189"/>
    </location>
</feature>
<keyword evidence="2" id="KW-0472">Membrane</keyword>
<evidence type="ECO:0000256" key="2">
    <source>
        <dbReference type="SAM" id="Phobius"/>
    </source>
</evidence>
<sequence length="189" mass="21222">MIISQSKAPNLLDSLTVNIKGADIETGKVVKLRAERRPPVRPEYCRTSEEGGTTVVPIWQKALQHKKYKERPGRVKRFIALRVCSAYCTLSTVALQMVGILVPIDLIVEERARAHQQGPGSANTSEHTMFRCARWVAARMEAEMATGAELNAKNVVKVMLRSQPELVMRQKEADNKEQKRQRGVSQNLT</sequence>
<name>A0A8J6LGZ4_TENMO</name>
<dbReference type="Proteomes" id="UP000719412">
    <property type="component" value="Unassembled WGS sequence"/>
</dbReference>
<protein>
    <submittedName>
        <fullName evidence="3">Uncharacterized protein</fullName>
    </submittedName>
</protein>
<organism evidence="3 4">
    <name type="scientific">Tenebrio molitor</name>
    <name type="common">Yellow mealworm beetle</name>
    <dbReference type="NCBI Taxonomy" id="7067"/>
    <lineage>
        <taxon>Eukaryota</taxon>
        <taxon>Metazoa</taxon>
        <taxon>Ecdysozoa</taxon>
        <taxon>Arthropoda</taxon>
        <taxon>Hexapoda</taxon>
        <taxon>Insecta</taxon>
        <taxon>Pterygota</taxon>
        <taxon>Neoptera</taxon>
        <taxon>Endopterygota</taxon>
        <taxon>Coleoptera</taxon>
        <taxon>Polyphaga</taxon>
        <taxon>Cucujiformia</taxon>
        <taxon>Tenebrionidae</taxon>
        <taxon>Tenebrio</taxon>
    </lineage>
</organism>
<accession>A0A8J6LGZ4</accession>
<comment type="caution">
    <text evidence="3">The sequence shown here is derived from an EMBL/GenBank/DDBJ whole genome shotgun (WGS) entry which is preliminary data.</text>
</comment>